<evidence type="ECO:0000313" key="3">
    <source>
        <dbReference type="Proteomes" id="UP000183376"/>
    </source>
</evidence>
<feature type="compositionally biased region" description="Basic and acidic residues" evidence="1">
    <location>
        <begin position="54"/>
        <end position="66"/>
    </location>
</feature>
<accession>A0A1G9SYR8</accession>
<organism evidence="2 3">
    <name type="scientific">Allokutzneria albata</name>
    <name type="common">Kibdelosporangium albatum</name>
    <dbReference type="NCBI Taxonomy" id="211114"/>
    <lineage>
        <taxon>Bacteria</taxon>
        <taxon>Bacillati</taxon>
        <taxon>Actinomycetota</taxon>
        <taxon>Actinomycetes</taxon>
        <taxon>Pseudonocardiales</taxon>
        <taxon>Pseudonocardiaceae</taxon>
        <taxon>Allokutzneria</taxon>
    </lineage>
</organism>
<dbReference type="AlphaFoldDB" id="A0A1G9SYR8"/>
<feature type="compositionally biased region" description="Low complexity" evidence="1">
    <location>
        <begin position="132"/>
        <end position="146"/>
    </location>
</feature>
<gene>
    <name evidence="2" type="ORF">SAMN04489726_1431</name>
</gene>
<reference evidence="2 3" key="1">
    <citation type="submission" date="2016-10" db="EMBL/GenBank/DDBJ databases">
        <authorList>
            <person name="de Groot N.N."/>
        </authorList>
    </citation>
    <scope>NUCLEOTIDE SEQUENCE [LARGE SCALE GENOMIC DNA]</scope>
    <source>
        <strain evidence="2 3">DSM 44149</strain>
    </source>
</reference>
<feature type="region of interest" description="Disordered" evidence="1">
    <location>
        <begin position="1"/>
        <end position="94"/>
    </location>
</feature>
<feature type="compositionally biased region" description="Gly residues" evidence="1">
    <location>
        <begin position="147"/>
        <end position="163"/>
    </location>
</feature>
<evidence type="ECO:0000313" key="2">
    <source>
        <dbReference type="EMBL" id="SDM39985.1"/>
    </source>
</evidence>
<dbReference type="Proteomes" id="UP000183376">
    <property type="component" value="Chromosome I"/>
</dbReference>
<feature type="region of interest" description="Disordered" evidence="1">
    <location>
        <begin position="128"/>
        <end position="176"/>
    </location>
</feature>
<feature type="compositionally biased region" description="Low complexity" evidence="1">
    <location>
        <begin position="18"/>
        <end position="44"/>
    </location>
</feature>
<evidence type="ECO:0000256" key="1">
    <source>
        <dbReference type="SAM" id="MobiDB-lite"/>
    </source>
</evidence>
<sequence length="226" mass="23453">MRSEPTFVEQQRRAQAWRAPTRASPRPSRPCWTSSTRNRSSARAGLPGVPRLRARGDGSRAAPGDRRCRRPAGPRSGVRCARVPRRAGGAFRPRDKENAVSRVVLLTTGIHDDVAAGLRGALVCARSCSADGPRSTSAGRGSRSSGAGRGGPAVLGASVGGVPRGPSAPPAKRSRADRFANALVRAVEAPVYRDRAAAIADPLSSEDGAERVISALAAARPSPAAS</sequence>
<keyword evidence="3" id="KW-1185">Reference proteome</keyword>
<protein>
    <submittedName>
        <fullName evidence="2">Uncharacterized protein</fullName>
    </submittedName>
</protein>
<name>A0A1G9SYR8_ALLAB</name>
<dbReference type="EMBL" id="LT629701">
    <property type="protein sequence ID" value="SDM39985.1"/>
    <property type="molecule type" value="Genomic_DNA"/>
</dbReference>
<dbReference type="STRING" id="211114.SAMN04489726_1431"/>
<proteinExistence type="predicted"/>